<proteinExistence type="predicted"/>
<protein>
    <recommendedName>
        <fullName evidence="4">SPOR domain-containing protein</fullName>
    </recommendedName>
</protein>
<dbReference type="PROSITE" id="PS51257">
    <property type="entry name" value="PROKAR_LIPOPROTEIN"/>
    <property type="match status" value="1"/>
</dbReference>
<sequence>MAKASDEFRQADVMAWGLIALGSCVLAVLSANVAALLPASALQTMHAARLQTSSVEQMSRRLRSLEVTTQELAQQNTTLRAQLDMQTRDGDTARRRIGALESSLPGLLSGDDGIDRSLATASIDSGETEPAQGGSVRVEYRALPEAGQADVNTLQPLPEPLNAGAEIAETTFAVALGPSITEAQAPAAWANYAYRLEPILGSLQPLLAGSSTGELKRIIAGPLADAGAAAEMCLRLERESVSCQPVPYRGAPLPEPAS</sequence>
<evidence type="ECO:0000313" key="3">
    <source>
        <dbReference type="Proteomes" id="UP000646579"/>
    </source>
</evidence>
<evidence type="ECO:0000256" key="1">
    <source>
        <dbReference type="SAM" id="Coils"/>
    </source>
</evidence>
<feature type="coiled-coil region" evidence="1">
    <location>
        <begin position="55"/>
        <end position="82"/>
    </location>
</feature>
<evidence type="ECO:0000313" key="2">
    <source>
        <dbReference type="EMBL" id="GHA11423.1"/>
    </source>
</evidence>
<gene>
    <name evidence="2" type="ORF">GCM10007989_02160</name>
</gene>
<keyword evidence="1" id="KW-0175">Coiled coil</keyword>
<dbReference type="RefSeq" id="WP_189422585.1">
    <property type="nucleotide sequence ID" value="NZ_BMZE01000001.1"/>
</dbReference>
<dbReference type="Proteomes" id="UP000646579">
    <property type="component" value="Unassembled WGS sequence"/>
</dbReference>
<dbReference type="AlphaFoldDB" id="A0A918RWI2"/>
<reference evidence="2" key="1">
    <citation type="journal article" date="2014" name="Int. J. Syst. Evol. Microbiol.">
        <title>Complete genome sequence of Corynebacterium casei LMG S-19264T (=DSM 44701T), isolated from a smear-ripened cheese.</title>
        <authorList>
            <consortium name="US DOE Joint Genome Institute (JGI-PGF)"/>
            <person name="Walter F."/>
            <person name="Albersmeier A."/>
            <person name="Kalinowski J."/>
            <person name="Ruckert C."/>
        </authorList>
    </citation>
    <scope>NUCLEOTIDE SEQUENCE</scope>
    <source>
        <strain evidence="2">KCTC 32437</strain>
    </source>
</reference>
<comment type="caution">
    <text evidence="2">The sequence shown here is derived from an EMBL/GenBank/DDBJ whole genome shotgun (WGS) entry which is preliminary data.</text>
</comment>
<evidence type="ECO:0008006" key="4">
    <source>
        <dbReference type="Google" id="ProtNLM"/>
    </source>
</evidence>
<keyword evidence="3" id="KW-1185">Reference proteome</keyword>
<name>A0A918RWI2_9HYPH</name>
<organism evidence="2 3">
    <name type="scientific">Devosia pacifica</name>
    <dbReference type="NCBI Taxonomy" id="1335967"/>
    <lineage>
        <taxon>Bacteria</taxon>
        <taxon>Pseudomonadati</taxon>
        <taxon>Pseudomonadota</taxon>
        <taxon>Alphaproteobacteria</taxon>
        <taxon>Hyphomicrobiales</taxon>
        <taxon>Devosiaceae</taxon>
        <taxon>Devosia</taxon>
    </lineage>
</organism>
<accession>A0A918RWI2</accession>
<dbReference type="EMBL" id="BMZE01000001">
    <property type="protein sequence ID" value="GHA11423.1"/>
    <property type="molecule type" value="Genomic_DNA"/>
</dbReference>
<reference evidence="2" key="2">
    <citation type="submission" date="2020-09" db="EMBL/GenBank/DDBJ databases">
        <authorList>
            <person name="Sun Q."/>
            <person name="Kim S."/>
        </authorList>
    </citation>
    <scope>NUCLEOTIDE SEQUENCE</scope>
    <source>
        <strain evidence="2">KCTC 32437</strain>
    </source>
</reference>